<name>A0ABD2YEQ1_9GENT</name>
<dbReference type="Proteomes" id="UP001630127">
    <property type="component" value="Unassembled WGS sequence"/>
</dbReference>
<organism evidence="1 2">
    <name type="scientific">Cinchona calisaya</name>
    <dbReference type="NCBI Taxonomy" id="153742"/>
    <lineage>
        <taxon>Eukaryota</taxon>
        <taxon>Viridiplantae</taxon>
        <taxon>Streptophyta</taxon>
        <taxon>Embryophyta</taxon>
        <taxon>Tracheophyta</taxon>
        <taxon>Spermatophyta</taxon>
        <taxon>Magnoliopsida</taxon>
        <taxon>eudicotyledons</taxon>
        <taxon>Gunneridae</taxon>
        <taxon>Pentapetalae</taxon>
        <taxon>asterids</taxon>
        <taxon>lamiids</taxon>
        <taxon>Gentianales</taxon>
        <taxon>Rubiaceae</taxon>
        <taxon>Cinchonoideae</taxon>
        <taxon>Cinchoneae</taxon>
        <taxon>Cinchona</taxon>
    </lineage>
</organism>
<protein>
    <submittedName>
        <fullName evidence="1">Uncharacterized protein</fullName>
    </submittedName>
</protein>
<reference evidence="1 2" key="1">
    <citation type="submission" date="2024-11" db="EMBL/GenBank/DDBJ databases">
        <title>A near-complete genome assembly of Cinchona calisaya.</title>
        <authorList>
            <person name="Lian D.C."/>
            <person name="Zhao X.W."/>
            <person name="Wei L."/>
        </authorList>
    </citation>
    <scope>NUCLEOTIDE SEQUENCE [LARGE SCALE GENOMIC DNA]</scope>
    <source>
        <tissue evidence="1">Nenye</tissue>
    </source>
</reference>
<sequence length="126" mass="14005">MREHKFGGTFVLQGDPEMHIGSLLFYKRSDSALKFRLTQLDYGFILQYELLRVLDLGNIGVESGTNTSDLVNIAKLVHLSSSATVSVQQILEEQRDMSNNQLNVNIVGMVQSRSCADSVRALSIQS</sequence>
<dbReference type="EMBL" id="JBJUIK010000014">
    <property type="protein sequence ID" value="KAL3504660.1"/>
    <property type="molecule type" value="Genomic_DNA"/>
</dbReference>
<keyword evidence="2" id="KW-1185">Reference proteome</keyword>
<accession>A0ABD2YEQ1</accession>
<dbReference type="AlphaFoldDB" id="A0ABD2YEQ1"/>
<proteinExistence type="predicted"/>
<evidence type="ECO:0000313" key="1">
    <source>
        <dbReference type="EMBL" id="KAL3504660.1"/>
    </source>
</evidence>
<gene>
    <name evidence="1" type="ORF">ACH5RR_034501</name>
</gene>
<comment type="caution">
    <text evidence="1">The sequence shown here is derived from an EMBL/GenBank/DDBJ whole genome shotgun (WGS) entry which is preliminary data.</text>
</comment>
<evidence type="ECO:0000313" key="2">
    <source>
        <dbReference type="Proteomes" id="UP001630127"/>
    </source>
</evidence>